<dbReference type="PROSITE" id="PS51304">
    <property type="entry name" value="GALECTIN"/>
    <property type="match status" value="1"/>
</dbReference>
<dbReference type="VEuPathDB" id="VectorBase:BGLAX_048080"/>
<dbReference type="RefSeq" id="XP_013096013.2">
    <property type="nucleotide sequence ID" value="XM_013240559.2"/>
</dbReference>
<evidence type="ECO:0000256" key="3">
    <source>
        <dbReference type="SAM" id="SignalP"/>
    </source>
</evidence>
<proteinExistence type="predicted"/>
<sequence length="247" mass="28451">MFPTCWTKTLLVLACLLLDQVQLSTPLSRFLFHQDLQMVGCSTKSYTGIIHLACAMKCLDTKKCPSFVYIPEKAYCKICTDGYTVTGLTFLPGSGTYLLRNVQEFNILLPSNNINLQWSFPEALLPSELLYLRAVLLGKGEWRINMMQTQTNIPFHFRRRSDGTCPSPCHTINTLANDNWGTELYVQDFPYVTSQSFELHILFRSYYALIYFNRRLMYTYNTNGRAVMEIGRYVSILGDFYVEELAI</sequence>
<keyword evidence="1 2" id="KW-0430">Lectin</keyword>
<dbReference type="SUPFAM" id="SSF49899">
    <property type="entry name" value="Concanavalin A-like lectins/glucanases"/>
    <property type="match status" value="1"/>
</dbReference>
<dbReference type="SMART" id="SM00908">
    <property type="entry name" value="Gal-bind_lectin"/>
    <property type="match status" value="1"/>
</dbReference>
<dbReference type="AlphaFoldDB" id="A0A2C9KII4"/>
<feature type="chain" id="PRO_5012722599" description="Galectin" evidence="3">
    <location>
        <begin position="24"/>
        <end position="247"/>
    </location>
</feature>
<keyword evidence="3" id="KW-0732">Signal</keyword>
<evidence type="ECO:0000256" key="2">
    <source>
        <dbReference type="RuleBase" id="RU102079"/>
    </source>
</evidence>
<evidence type="ECO:0000313" key="6">
    <source>
        <dbReference type="Proteomes" id="UP000076420"/>
    </source>
</evidence>
<reference evidence="5" key="1">
    <citation type="submission" date="2020-05" db="UniProtKB">
        <authorList>
            <consortium name="EnsemblMetazoa"/>
        </authorList>
    </citation>
    <scope>IDENTIFICATION</scope>
    <source>
        <strain evidence="5">BB02</strain>
    </source>
</reference>
<dbReference type="SMART" id="SM00276">
    <property type="entry name" value="GLECT"/>
    <property type="match status" value="1"/>
</dbReference>
<feature type="domain" description="Galectin" evidence="4">
    <location>
        <begin position="116"/>
        <end position="247"/>
    </location>
</feature>
<dbReference type="VEuPathDB" id="VectorBase:BGLB020050"/>
<gene>
    <name evidence="5" type="primary">106079398</name>
</gene>
<dbReference type="Proteomes" id="UP000076420">
    <property type="component" value="Unassembled WGS sequence"/>
</dbReference>
<evidence type="ECO:0000259" key="4">
    <source>
        <dbReference type="PROSITE" id="PS51304"/>
    </source>
</evidence>
<dbReference type="Pfam" id="PF00337">
    <property type="entry name" value="Gal-bind_lectin"/>
    <property type="match status" value="1"/>
</dbReference>
<protein>
    <recommendedName>
        <fullName evidence="2">Galectin</fullName>
    </recommendedName>
</protein>
<dbReference type="InterPro" id="IPR013320">
    <property type="entry name" value="ConA-like_dom_sf"/>
</dbReference>
<dbReference type="EnsemblMetazoa" id="BGLB020050-RA">
    <property type="protein sequence ID" value="BGLB020050-PA"/>
    <property type="gene ID" value="BGLB020050"/>
</dbReference>
<dbReference type="Gene3D" id="2.60.120.200">
    <property type="match status" value="1"/>
</dbReference>
<dbReference type="GO" id="GO:0030246">
    <property type="term" value="F:carbohydrate binding"/>
    <property type="evidence" value="ECO:0007669"/>
    <property type="project" value="UniProtKB-UniRule"/>
</dbReference>
<feature type="signal peptide" evidence="3">
    <location>
        <begin position="1"/>
        <end position="23"/>
    </location>
</feature>
<organism evidence="5 6">
    <name type="scientific">Biomphalaria glabrata</name>
    <name type="common">Bloodfluke planorb</name>
    <name type="synonym">Freshwater snail</name>
    <dbReference type="NCBI Taxonomy" id="6526"/>
    <lineage>
        <taxon>Eukaryota</taxon>
        <taxon>Metazoa</taxon>
        <taxon>Spiralia</taxon>
        <taxon>Lophotrochozoa</taxon>
        <taxon>Mollusca</taxon>
        <taxon>Gastropoda</taxon>
        <taxon>Heterobranchia</taxon>
        <taxon>Euthyneura</taxon>
        <taxon>Panpulmonata</taxon>
        <taxon>Hygrophila</taxon>
        <taxon>Lymnaeoidea</taxon>
        <taxon>Planorbidae</taxon>
        <taxon>Biomphalaria</taxon>
    </lineage>
</organism>
<dbReference type="KEGG" id="bgt:106079398"/>
<accession>A0A2C9KII4</accession>
<evidence type="ECO:0000313" key="5">
    <source>
        <dbReference type="EnsemblMetazoa" id="BGLB020050-PA"/>
    </source>
</evidence>
<name>A0A2C9KII4_BIOGL</name>
<dbReference type="OrthoDB" id="10296534at2759"/>
<dbReference type="InterPro" id="IPR001079">
    <property type="entry name" value="Galectin_CRD"/>
</dbReference>
<evidence type="ECO:0000256" key="1">
    <source>
        <dbReference type="ARBA" id="ARBA00022734"/>
    </source>
</evidence>